<dbReference type="AlphaFoldDB" id="G2J7R8"/>
<evidence type="ECO:0000313" key="1">
    <source>
        <dbReference type="EMBL" id="CCD28813.1"/>
    </source>
</evidence>
<evidence type="ECO:0000313" key="2">
    <source>
        <dbReference type="Proteomes" id="UP000054051"/>
    </source>
</evidence>
<name>G2J7R8_9BURK</name>
<protein>
    <submittedName>
        <fullName evidence="1">Uncharacterized protein</fullName>
    </submittedName>
</protein>
<dbReference type="EMBL" id="CAFB01000034">
    <property type="protein sequence ID" value="CCD28813.1"/>
    <property type="molecule type" value="Genomic_DNA"/>
</dbReference>
<dbReference type="Proteomes" id="UP000054051">
    <property type="component" value="Unassembled WGS sequence"/>
</dbReference>
<sequence>MNYLFGYSAQTETRNESIKGNATIEDDFVHVEDLSARAQLKDKLMDFRKEVNQLHSFLSQGNPCSVLTNESKELNKLFSEIDRLLLKFESAYSDNAMYIRDFEIFPNFNCEDVAMEALDTTLEKIQRDFKTLRSDWSEKKSGILREIYEKMQQKELKDFEHDLKKMQPKFCDENHMQARKAARSGMPSPVSENPEEWVMVEDQDCMEKAEIVTHQDAIERFHKINHGYGIGIEREESRRSKLDHLKLALNHYTPLLQLI</sequence>
<reference evidence="1 2" key="1">
    <citation type="submission" date="2011-08" db="EMBL/GenBank/DDBJ databases">
        <title>The genome of the obligate endobacterium of an arbuscular mycorrhizal fungus reveals an interphylum network of nutritional interactions.</title>
        <authorList>
            <person name="Ghignone S."/>
            <person name="Salvioli A."/>
            <person name="Anca I."/>
            <person name="Lumini E."/>
            <person name="Ortu G."/>
            <person name="Petiti L."/>
            <person name="Cruveiller S."/>
            <person name="Bianciotto V."/>
            <person name="Piffanelli P."/>
            <person name="Lanfranco L."/>
            <person name="Bonfante P."/>
        </authorList>
    </citation>
    <scope>NUCLEOTIDE SEQUENCE [LARGE SCALE GENOMIC DNA]</scope>
    <source>
        <strain evidence="1 2">BEG34</strain>
    </source>
</reference>
<accession>G2J7R8</accession>
<keyword evidence="2" id="KW-1185">Reference proteome</keyword>
<gene>
    <name evidence="1" type="ORF">CAGGBEG34_180123</name>
</gene>
<comment type="caution">
    <text evidence="1">The sequence shown here is derived from an EMBL/GenBank/DDBJ whole genome shotgun (WGS) entry which is preliminary data.</text>
</comment>
<proteinExistence type="predicted"/>
<organism evidence="1 2">
    <name type="scientific">Candidatus Glomeribacter gigasporarum BEG34</name>
    <dbReference type="NCBI Taxonomy" id="1070319"/>
    <lineage>
        <taxon>Bacteria</taxon>
        <taxon>Pseudomonadati</taxon>
        <taxon>Pseudomonadota</taxon>
        <taxon>Betaproteobacteria</taxon>
        <taxon>Burkholderiales</taxon>
        <taxon>Burkholderiaceae</taxon>
        <taxon>Candidatus Glomeribacter</taxon>
    </lineage>
</organism>